<dbReference type="EMBL" id="JAAGNC010000048">
    <property type="protein sequence ID" value="NEC55384.1"/>
    <property type="molecule type" value="Genomic_DNA"/>
</dbReference>
<sequence length="323" mass="34921">MSEISEVVLLERTARDTARWDLMASAFAPGAKVELSWFSGTGEEFAAASRRMHERGSRSFHTLGAVSSQVVGDRALASENCTVHTTATLAGVELNLASHGRLFQRLVRTGGEWRISELTMLYCQDVVTLANPADDPSPLAGYSFPFDRPYRYLAAVLAEAGYAISPDLPGPDRPDLAEPYLAAHETWLHAGRPSCHPGQVRAAARDGRRADPASRPSVRIWSASRAQPSPAAVSGRWRRRDPPLRRDVRYSSMPGVCVPFPGGGTRTSGSVPMLSLPDAGPRRILQCGNGSGQRAETDITDLVAGEAVVFEPFQAQGVHEHQP</sequence>
<organism evidence="2 3">
    <name type="scientific">Amycolatopsis rubida</name>
    <dbReference type="NCBI Taxonomy" id="112413"/>
    <lineage>
        <taxon>Bacteria</taxon>
        <taxon>Bacillati</taxon>
        <taxon>Actinomycetota</taxon>
        <taxon>Actinomycetes</taxon>
        <taxon>Pseudonocardiales</taxon>
        <taxon>Pseudonocardiaceae</taxon>
        <taxon>Amycolatopsis</taxon>
    </lineage>
</organism>
<dbReference type="InterPro" id="IPR032710">
    <property type="entry name" value="NTF2-like_dom_sf"/>
</dbReference>
<dbReference type="SUPFAM" id="SSF54427">
    <property type="entry name" value="NTF2-like"/>
    <property type="match status" value="1"/>
</dbReference>
<dbReference type="Gene3D" id="3.10.450.50">
    <property type="match status" value="1"/>
</dbReference>
<name>A0ABX0BIW0_9PSEU</name>
<reference evidence="2 3" key="1">
    <citation type="submission" date="2020-01" db="EMBL/GenBank/DDBJ databases">
        <title>Insect and environment-associated Actinomycetes.</title>
        <authorList>
            <person name="Currrie C."/>
            <person name="Chevrette M."/>
            <person name="Carlson C."/>
            <person name="Stubbendieck R."/>
            <person name="Wendt-Pienkowski E."/>
        </authorList>
    </citation>
    <scope>NUCLEOTIDE SEQUENCE [LARGE SCALE GENOMIC DNA]</scope>
    <source>
        <strain evidence="2 3">SID8386</strain>
    </source>
</reference>
<evidence type="ECO:0000313" key="3">
    <source>
        <dbReference type="Proteomes" id="UP000470404"/>
    </source>
</evidence>
<dbReference type="InterPro" id="IPR037401">
    <property type="entry name" value="SnoaL-like"/>
</dbReference>
<proteinExistence type="predicted"/>
<evidence type="ECO:0000313" key="2">
    <source>
        <dbReference type="EMBL" id="NEC55384.1"/>
    </source>
</evidence>
<evidence type="ECO:0000259" key="1">
    <source>
        <dbReference type="Pfam" id="PF13577"/>
    </source>
</evidence>
<protein>
    <submittedName>
        <fullName evidence="2">Nuclear transport factor 2 family protein</fullName>
    </submittedName>
</protein>
<feature type="domain" description="SnoaL-like" evidence="1">
    <location>
        <begin position="3"/>
        <end position="118"/>
    </location>
</feature>
<accession>A0ABX0BIW0</accession>
<comment type="caution">
    <text evidence="2">The sequence shown here is derived from an EMBL/GenBank/DDBJ whole genome shotgun (WGS) entry which is preliminary data.</text>
</comment>
<keyword evidence="3" id="KW-1185">Reference proteome</keyword>
<gene>
    <name evidence="2" type="ORF">G3I59_07165</name>
</gene>
<dbReference type="Proteomes" id="UP000470404">
    <property type="component" value="Unassembled WGS sequence"/>
</dbReference>
<dbReference type="Pfam" id="PF13577">
    <property type="entry name" value="SnoaL_4"/>
    <property type="match status" value="1"/>
</dbReference>